<dbReference type="EMBL" id="JADFTS010000008">
    <property type="protein sequence ID" value="KAF9591701.1"/>
    <property type="molecule type" value="Genomic_DNA"/>
</dbReference>
<feature type="region of interest" description="Disordered" evidence="2">
    <location>
        <begin position="1"/>
        <end position="25"/>
    </location>
</feature>
<comment type="caution">
    <text evidence="4">The sequence shown here is derived from an EMBL/GenBank/DDBJ whole genome shotgun (WGS) entry which is preliminary data.</text>
</comment>
<dbReference type="Proteomes" id="UP000631114">
    <property type="component" value="Unassembled WGS sequence"/>
</dbReference>
<feature type="compositionally biased region" description="Polar residues" evidence="2">
    <location>
        <begin position="146"/>
        <end position="160"/>
    </location>
</feature>
<keyword evidence="1" id="KW-0175">Coiled coil</keyword>
<feature type="compositionally biased region" description="Basic and acidic residues" evidence="2">
    <location>
        <begin position="107"/>
        <end position="116"/>
    </location>
</feature>
<feature type="compositionally biased region" description="Basic and acidic residues" evidence="2">
    <location>
        <begin position="260"/>
        <end position="276"/>
    </location>
</feature>
<proteinExistence type="predicted"/>
<feature type="domain" description="Meiosis-specific protein ASY3-like coiled-coil" evidence="3">
    <location>
        <begin position="515"/>
        <end position="610"/>
    </location>
</feature>
<accession>A0A835LLH9</accession>
<dbReference type="OrthoDB" id="1921197at2759"/>
<evidence type="ECO:0000256" key="2">
    <source>
        <dbReference type="SAM" id="MobiDB-lite"/>
    </source>
</evidence>
<feature type="compositionally biased region" description="Basic and acidic residues" evidence="2">
    <location>
        <begin position="87"/>
        <end position="100"/>
    </location>
</feature>
<feature type="coiled-coil region" evidence="1">
    <location>
        <begin position="571"/>
        <end position="598"/>
    </location>
</feature>
<evidence type="ECO:0000313" key="5">
    <source>
        <dbReference type="Proteomes" id="UP000631114"/>
    </source>
</evidence>
<dbReference type="InterPro" id="IPR046845">
    <property type="entry name" value="ASY3-like_CC"/>
</dbReference>
<protein>
    <recommendedName>
        <fullName evidence="3">Meiosis-specific protein ASY3-like coiled-coil domain-containing protein</fullName>
    </recommendedName>
</protein>
<feature type="compositionally biased region" description="Acidic residues" evidence="2">
    <location>
        <begin position="433"/>
        <end position="446"/>
    </location>
</feature>
<feature type="domain" description="Meiosis-specific protein ASY3-like coiled-coil" evidence="3">
    <location>
        <begin position="87"/>
        <end position="509"/>
    </location>
</feature>
<evidence type="ECO:0000313" key="4">
    <source>
        <dbReference type="EMBL" id="KAF9591701.1"/>
    </source>
</evidence>
<feature type="compositionally biased region" description="Polar residues" evidence="2">
    <location>
        <begin position="499"/>
        <end position="508"/>
    </location>
</feature>
<sequence length="622" mass="69617">MKSTGVVGNNNNNNAKEGDSRKKLVERRNNNLSEMFDSLKEKQAQGNSPWVSTGSYKQVTPTTTTTVQFSANKTPVVYSGSGLQERSNSKEKSSESKELDVGTENLNLDKRLDHNSSKAVKPRQNSDTIETDSESPDETTRRPVTRSLTQKKGSTATNPRLKQGSGKGANLHTALSSRRRPQEKNIFTFNEAEERSGSLHGISGPRLLKSTSKNSGKKVSTRVEPRRISFSGKRNSKKIRRDTDSDETQPASSKTQSHSGKVEKLHLKPSEIDRENLQPINGIRDEEQLHHSSQSKKVNQQEELSSPELPKDTSPLTGFWSGSWKNNLDPQYGAESPTLRMKATMKESFLNTSPKSIQEEQAIQSPVPDERRFVTKGFYNLRTLQKSKRGSSGVNAETDSSDDTDDLKESPIPNMESSPVMEEIDAKHRLSESSEDPEEDSGEEDQPISKGRRGAHMWTAGCNNTEISPSIIRQNKRFCQDGLGPTSPSQKGILESSELEQPSNQNNDDGMMSLKFTNLGNSKRKSLETRFQEQHERLKSTQDKFKEEVAHHLKECKSTLEDLEAFQAELMGNAKRQKTSHQKLLAQAEKEIETQLNDADRRITAIRKASYLFLIRNSLEGI</sequence>
<feature type="compositionally biased region" description="Polar residues" evidence="2">
    <location>
        <begin position="291"/>
        <end position="304"/>
    </location>
</feature>
<feature type="region of interest" description="Disordered" evidence="2">
    <location>
        <begin position="387"/>
        <end position="456"/>
    </location>
</feature>
<feature type="region of interest" description="Disordered" evidence="2">
    <location>
        <begin position="40"/>
        <end position="369"/>
    </location>
</feature>
<gene>
    <name evidence="4" type="ORF">IFM89_005692</name>
</gene>
<dbReference type="Pfam" id="PF20435">
    <property type="entry name" value="ASY3-like"/>
    <property type="match status" value="2"/>
</dbReference>
<organism evidence="4 5">
    <name type="scientific">Coptis chinensis</name>
    <dbReference type="NCBI Taxonomy" id="261450"/>
    <lineage>
        <taxon>Eukaryota</taxon>
        <taxon>Viridiplantae</taxon>
        <taxon>Streptophyta</taxon>
        <taxon>Embryophyta</taxon>
        <taxon>Tracheophyta</taxon>
        <taxon>Spermatophyta</taxon>
        <taxon>Magnoliopsida</taxon>
        <taxon>Ranunculales</taxon>
        <taxon>Ranunculaceae</taxon>
        <taxon>Coptidoideae</taxon>
        <taxon>Coptis</taxon>
    </lineage>
</organism>
<reference evidence="4 5" key="1">
    <citation type="submission" date="2020-10" db="EMBL/GenBank/DDBJ databases">
        <title>The Coptis chinensis genome and diversification of protoberbering-type alkaloids.</title>
        <authorList>
            <person name="Wang B."/>
            <person name="Shu S."/>
            <person name="Song C."/>
            <person name="Liu Y."/>
        </authorList>
    </citation>
    <scope>NUCLEOTIDE SEQUENCE [LARGE SCALE GENOMIC DNA]</scope>
    <source>
        <strain evidence="4">HL-2020</strain>
        <tissue evidence="4">Leaf</tissue>
    </source>
</reference>
<dbReference type="GO" id="GO:0051321">
    <property type="term" value="P:meiotic cell cycle"/>
    <property type="evidence" value="ECO:0007669"/>
    <property type="project" value="InterPro"/>
</dbReference>
<dbReference type="AlphaFoldDB" id="A0A835LLH9"/>
<feature type="compositionally biased region" description="Polar residues" evidence="2">
    <location>
        <begin position="44"/>
        <end position="59"/>
    </location>
</feature>
<dbReference type="PANTHER" id="PTHR36027:SF1">
    <property type="entry name" value="MEIOSIS-SPECIFIC PROTEIN ASY3"/>
    <property type="match status" value="1"/>
</dbReference>
<keyword evidence="5" id="KW-1185">Reference proteome</keyword>
<evidence type="ECO:0000256" key="1">
    <source>
        <dbReference type="SAM" id="Coils"/>
    </source>
</evidence>
<dbReference type="InterPro" id="IPR037731">
    <property type="entry name" value="ASY3-like"/>
</dbReference>
<name>A0A835LLH9_9MAGN</name>
<feature type="compositionally biased region" description="Basic and acidic residues" evidence="2">
    <location>
        <begin position="16"/>
        <end position="25"/>
    </location>
</feature>
<feature type="region of interest" description="Disordered" evidence="2">
    <location>
        <begin position="479"/>
        <end position="512"/>
    </location>
</feature>
<feature type="compositionally biased region" description="Polar residues" evidence="2">
    <location>
        <begin position="248"/>
        <end position="259"/>
    </location>
</feature>
<feature type="compositionally biased region" description="Polar residues" evidence="2">
    <location>
        <begin position="349"/>
        <end position="364"/>
    </location>
</feature>
<dbReference type="PANTHER" id="PTHR36027">
    <property type="entry name" value="MEIOSIS-SPECIFIC PROTEIN ASY3"/>
    <property type="match status" value="1"/>
</dbReference>
<evidence type="ECO:0000259" key="3">
    <source>
        <dbReference type="Pfam" id="PF20435"/>
    </source>
</evidence>